<protein>
    <submittedName>
        <fullName evidence="2">Uncharacterized protein</fullName>
    </submittedName>
</protein>
<name>A0AAD4QCS4_9AGAM</name>
<reference evidence="2" key="1">
    <citation type="submission" date="2022-01" db="EMBL/GenBank/DDBJ databases">
        <title>Comparative genomics reveals a dynamic genome evolution in the ectomycorrhizal milk-cap (Lactarius) mushrooms.</title>
        <authorList>
            <consortium name="DOE Joint Genome Institute"/>
            <person name="Lebreton A."/>
            <person name="Tang N."/>
            <person name="Kuo A."/>
            <person name="LaButti K."/>
            <person name="Drula E."/>
            <person name="Barry K."/>
            <person name="Clum A."/>
            <person name="Lipzen A."/>
            <person name="Mousain D."/>
            <person name="Ng V."/>
            <person name="Wang R."/>
            <person name="Wang X."/>
            <person name="Dai Y."/>
            <person name="Henrissat B."/>
            <person name="Grigoriev I.V."/>
            <person name="Guerin-Laguette A."/>
            <person name="Yu F."/>
            <person name="Martin F.M."/>
        </authorList>
    </citation>
    <scope>NUCLEOTIDE SEQUENCE</scope>
    <source>
        <strain evidence="2">QP</strain>
    </source>
</reference>
<dbReference type="AlphaFoldDB" id="A0AAD4QCS4"/>
<comment type="caution">
    <text evidence="2">The sequence shown here is derived from an EMBL/GenBank/DDBJ whole genome shotgun (WGS) entry which is preliminary data.</text>
</comment>
<evidence type="ECO:0000313" key="3">
    <source>
        <dbReference type="Proteomes" id="UP001201163"/>
    </source>
</evidence>
<dbReference type="Proteomes" id="UP001201163">
    <property type="component" value="Unassembled WGS sequence"/>
</dbReference>
<keyword evidence="3" id="KW-1185">Reference proteome</keyword>
<keyword evidence="1" id="KW-1133">Transmembrane helix</keyword>
<evidence type="ECO:0000313" key="2">
    <source>
        <dbReference type="EMBL" id="KAH8989419.1"/>
    </source>
</evidence>
<accession>A0AAD4QCS4</accession>
<evidence type="ECO:0000256" key="1">
    <source>
        <dbReference type="SAM" id="Phobius"/>
    </source>
</evidence>
<keyword evidence="1" id="KW-0812">Transmembrane</keyword>
<proteinExistence type="predicted"/>
<feature type="transmembrane region" description="Helical" evidence="1">
    <location>
        <begin position="182"/>
        <end position="201"/>
    </location>
</feature>
<sequence length="320" mass="35240">MPALIPVHNIIGALFIGTVLSSMLVDTVNLVFCIYTSYQFGVTNFGDYRSNQFDPWSQAVRLLYHGVHPETYKFLNAITLSAIALAISVEQYVCHGSSFYAYRVYCLGGGSPYLPAAIVRPRNLFGAGTHSHEQSVTSLTEFGIILVFSVQFKSVPCDVLITVGMVYYLLSNRTQVRRLSATVTITLVLFTFTPCVLWSNIDPLNEVRQVSRYTHIYPDLLHYVSSLSLCIHGHPELTRLPPLGARRTGRCRCYVHLAQGTHGTTVPWGAQGMTEASANTAVPKSLPPAFVSSNTPFSDGVIAFDREKYPVPPAIRLGSS</sequence>
<keyword evidence="1" id="KW-0472">Membrane</keyword>
<dbReference type="EMBL" id="JAKELL010000037">
    <property type="protein sequence ID" value="KAH8989419.1"/>
    <property type="molecule type" value="Genomic_DNA"/>
</dbReference>
<organism evidence="2 3">
    <name type="scientific">Lactarius akahatsu</name>
    <dbReference type="NCBI Taxonomy" id="416441"/>
    <lineage>
        <taxon>Eukaryota</taxon>
        <taxon>Fungi</taxon>
        <taxon>Dikarya</taxon>
        <taxon>Basidiomycota</taxon>
        <taxon>Agaricomycotina</taxon>
        <taxon>Agaricomycetes</taxon>
        <taxon>Russulales</taxon>
        <taxon>Russulaceae</taxon>
        <taxon>Lactarius</taxon>
    </lineage>
</organism>
<gene>
    <name evidence="2" type="ORF">EDB92DRAFT_1817101</name>
</gene>
<feature type="transmembrane region" description="Helical" evidence="1">
    <location>
        <begin position="12"/>
        <end position="38"/>
    </location>
</feature>